<comment type="similarity">
    <text evidence="6">Belongs to the BamD family.</text>
</comment>
<evidence type="ECO:0000256" key="4">
    <source>
        <dbReference type="ARBA" id="ARBA00023237"/>
    </source>
</evidence>
<evidence type="ECO:0000256" key="5">
    <source>
        <dbReference type="ARBA" id="ARBA00023288"/>
    </source>
</evidence>
<evidence type="ECO:0000313" key="9">
    <source>
        <dbReference type="EMBL" id="PWN57658.1"/>
    </source>
</evidence>
<evidence type="ECO:0000313" key="10">
    <source>
        <dbReference type="Proteomes" id="UP000251800"/>
    </source>
</evidence>
<dbReference type="HAMAP" id="MF_00922">
    <property type="entry name" value="OM_assembly_BamD"/>
    <property type="match status" value="1"/>
</dbReference>
<gene>
    <name evidence="6" type="primary">bamD</name>
    <name evidence="9" type="ORF">DEH80_00515</name>
</gene>
<evidence type="ECO:0000256" key="3">
    <source>
        <dbReference type="ARBA" id="ARBA00023139"/>
    </source>
</evidence>
<dbReference type="NCBIfam" id="TIGR03302">
    <property type="entry name" value="OM_YfiO"/>
    <property type="match status" value="1"/>
</dbReference>
<feature type="domain" description="Outer membrane lipoprotein BamD-like" evidence="8">
    <location>
        <begin position="67"/>
        <end position="271"/>
    </location>
</feature>
<dbReference type="GO" id="GO:1990063">
    <property type="term" value="C:Bam protein complex"/>
    <property type="evidence" value="ECO:0007669"/>
    <property type="project" value="TreeGrafter"/>
</dbReference>
<evidence type="ECO:0000256" key="6">
    <source>
        <dbReference type="HAMAP-Rule" id="MF_00922"/>
    </source>
</evidence>
<evidence type="ECO:0000256" key="2">
    <source>
        <dbReference type="ARBA" id="ARBA00023136"/>
    </source>
</evidence>
<keyword evidence="3" id="KW-0564">Palmitate</keyword>
<dbReference type="Proteomes" id="UP000251800">
    <property type="component" value="Unassembled WGS sequence"/>
</dbReference>
<dbReference type="InterPro" id="IPR011990">
    <property type="entry name" value="TPR-like_helical_dom_sf"/>
</dbReference>
<comment type="subunit">
    <text evidence="6">Part of the Bam complex.</text>
</comment>
<dbReference type="PANTHER" id="PTHR37423">
    <property type="entry name" value="SOLUBLE LYTIC MUREIN TRANSGLYCOSYLASE-RELATED"/>
    <property type="match status" value="1"/>
</dbReference>
<dbReference type="Pfam" id="PF13525">
    <property type="entry name" value="YfiO"/>
    <property type="match status" value="1"/>
</dbReference>
<evidence type="ECO:0000256" key="1">
    <source>
        <dbReference type="ARBA" id="ARBA00022729"/>
    </source>
</evidence>
<dbReference type="AlphaFoldDB" id="A0A363UQC7"/>
<dbReference type="InterPro" id="IPR039565">
    <property type="entry name" value="BamD-like"/>
</dbReference>
<name>A0A363UQC7_9GAMM</name>
<dbReference type="OrthoDB" id="9779191at2"/>
<reference evidence="9 10" key="1">
    <citation type="submission" date="2018-05" db="EMBL/GenBank/DDBJ databases">
        <title>Abyssibacter profundi OUC007T gen. nov., sp. nov, a marine bacterium isolated from seawater of the Mariana Trench.</title>
        <authorList>
            <person name="Zhou S."/>
        </authorList>
    </citation>
    <scope>NUCLEOTIDE SEQUENCE [LARGE SCALE GENOMIC DNA]</scope>
    <source>
        <strain evidence="9 10">OUC007</strain>
    </source>
</reference>
<keyword evidence="2 6" id="KW-0472">Membrane</keyword>
<comment type="subcellular location">
    <subcellularLocation>
        <location evidence="6">Cell outer membrane</location>
    </subcellularLocation>
</comment>
<keyword evidence="10" id="KW-1185">Reference proteome</keyword>
<dbReference type="EMBL" id="QEQK01000001">
    <property type="protein sequence ID" value="PWN57658.1"/>
    <property type="molecule type" value="Genomic_DNA"/>
</dbReference>
<protein>
    <recommendedName>
        <fullName evidence="6">Outer membrane protein assembly factor BamD</fullName>
    </recommendedName>
</protein>
<evidence type="ECO:0000256" key="7">
    <source>
        <dbReference type="SAM" id="MobiDB-lite"/>
    </source>
</evidence>
<evidence type="ECO:0000259" key="8">
    <source>
        <dbReference type="Pfam" id="PF13525"/>
    </source>
</evidence>
<dbReference type="GO" id="GO:0051205">
    <property type="term" value="P:protein insertion into membrane"/>
    <property type="evidence" value="ECO:0007669"/>
    <property type="project" value="UniProtKB-UniRule"/>
</dbReference>
<dbReference type="GO" id="GO:0043165">
    <property type="term" value="P:Gram-negative-bacterium-type cell outer membrane assembly"/>
    <property type="evidence" value="ECO:0007669"/>
    <property type="project" value="UniProtKB-UniRule"/>
</dbReference>
<keyword evidence="5" id="KW-0449">Lipoprotein</keyword>
<feature type="region of interest" description="Disordered" evidence="7">
    <location>
        <begin position="281"/>
        <end position="323"/>
    </location>
</feature>
<sequence>MSELVDTIGILLRPLLRTRPRMIAIRLPALLLVGASLVLGGCASDDDALAPANPFRDELPKRLLRLQADQVYRMARRSLDAADYDGAIGQYRAILLRFPFSQYATQAQLELIYANYKAYAPDSALADADRFLREHPRHPQIEYVYYLRGLIHYSRANADGDLLPWSDSHSYDPTYARRAFDAFGQLIQRYPDSRYAPDARQRMVLLRDRVAQHELEIARYYMKRKAYVAASRRAEDILERFQGTSVIPETLGMLESAYRSLELTELAEATASLAQANYGAPVTPATETSGPHAKPEQLSLPPVIDRTGPETVTSDDASEDSAP</sequence>
<dbReference type="PANTHER" id="PTHR37423:SF1">
    <property type="entry name" value="OUTER MEMBRANE PROTEIN ASSEMBLY FACTOR BAMD"/>
    <property type="match status" value="1"/>
</dbReference>
<keyword evidence="4 6" id="KW-0998">Cell outer membrane</keyword>
<comment type="function">
    <text evidence="6">Part of the outer membrane protein assembly complex, which is involved in assembly and insertion of beta-barrel proteins into the outer membrane.</text>
</comment>
<dbReference type="Gene3D" id="1.25.40.10">
    <property type="entry name" value="Tetratricopeptide repeat domain"/>
    <property type="match status" value="1"/>
</dbReference>
<proteinExistence type="inferred from homology"/>
<dbReference type="InterPro" id="IPR017689">
    <property type="entry name" value="BamD"/>
</dbReference>
<accession>A0A363UQC7</accession>
<dbReference type="SUPFAM" id="SSF48452">
    <property type="entry name" value="TPR-like"/>
    <property type="match status" value="1"/>
</dbReference>
<comment type="caution">
    <text evidence="9">The sequence shown here is derived from an EMBL/GenBank/DDBJ whole genome shotgun (WGS) entry which is preliminary data.</text>
</comment>
<organism evidence="9 10">
    <name type="scientific">Abyssibacter profundi</name>
    <dbReference type="NCBI Taxonomy" id="2182787"/>
    <lineage>
        <taxon>Bacteria</taxon>
        <taxon>Pseudomonadati</taxon>
        <taxon>Pseudomonadota</taxon>
        <taxon>Gammaproteobacteria</taxon>
        <taxon>Chromatiales</taxon>
        <taxon>Oceanococcaceae</taxon>
        <taxon>Abyssibacter</taxon>
    </lineage>
</organism>
<keyword evidence="1 6" id="KW-0732">Signal</keyword>
<dbReference type="CDD" id="cd15830">
    <property type="entry name" value="BamD"/>
    <property type="match status" value="1"/>
</dbReference>